<keyword evidence="12" id="KW-1185">Reference proteome</keyword>
<evidence type="ECO:0000313" key="12">
    <source>
        <dbReference type="Proteomes" id="UP001320898"/>
    </source>
</evidence>
<dbReference type="PANTHER" id="PTHR35011:SF2">
    <property type="entry name" value="2,3-DIKETO-L-GULONATE TRAP TRANSPORTER SMALL PERMEASE PROTEIN YIAM"/>
    <property type="match status" value="1"/>
</dbReference>
<evidence type="ECO:0000256" key="8">
    <source>
        <dbReference type="ARBA" id="ARBA00038436"/>
    </source>
</evidence>
<evidence type="ECO:0000256" key="7">
    <source>
        <dbReference type="ARBA" id="ARBA00023136"/>
    </source>
</evidence>
<dbReference type="GO" id="GO:0005886">
    <property type="term" value="C:plasma membrane"/>
    <property type="evidence" value="ECO:0007669"/>
    <property type="project" value="UniProtKB-SubCell"/>
</dbReference>
<dbReference type="AlphaFoldDB" id="A0AAW5R207"/>
<dbReference type="GO" id="GO:0022857">
    <property type="term" value="F:transmembrane transporter activity"/>
    <property type="evidence" value="ECO:0007669"/>
    <property type="project" value="UniProtKB-UniRule"/>
</dbReference>
<feature type="transmembrane region" description="Helical" evidence="9">
    <location>
        <begin position="133"/>
        <end position="155"/>
    </location>
</feature>
<comment type="similarity">
    <text evidence="8 9">Belongs to the TRAP transporter small permease family.</text>
</comment>
<keyword evidence="2 9" id="KW-0813">Transport</keyword>
<gene>
    <name evidence="11" type="ORF">MUB46_12795</name>
</gene>
<dbReference type="GO" id="GO:0015740">
    <property type="term" value="P:C4-dicarboxylate transport"/>
    <property type="evidence" value="ECO:0007669"/>
    <property type="project" value="TreeGrafter"/>
</dbReference>
<feature type="transmembrane region" description="Helical" evidence="9">
    <location>
        <begin position="53"/>
        <end position="76"/>
    </location>
</feature>
<comment type="subcellular location">
    <subcellularLocation>
        <location evidence="1 9">Cell inner membrane</location>
        <topology evidence="1 9">Multi-pass membrane protein</topology>
    </subcellularLocation>
</comment>
<dbReference type="InterPro" id="IPR055348">
    <property type="entry name" value="DctQ"/>
</dbReference>
<comment type="caution">
    <text evidence="9">Lacks conserved residue(s) required for the propagation of feature annotation.</text>
</comment>
<dbReference type="InterPro" id="IPR007387">
    <property type="entry name" value="TRAP_DctQ"/>
</dbReference>
<protein>
    <recommendedName>
        <fullName evidence="9">TRAP transporter small permease protein</fullName>
    </recommendedName>
</protein>
<accession>A0AAW5R207</accession>
<sequence length="174" mass="18980">MAKTVVAAGRRLAPLPSWLAAVALFLLMVMTFCDVILRSAFNSPIAAATELTRIFMAIIVFAALPVISARGGHIAVDLLDGLFRGQAERLRNVVIDIVSGALLIWPAQQCFKLAGRARDYGDLTEYLGIPQFYIEYFIAIATSITVVVLILRGLVELVTPLAMRHSETVYKSAD</sequence>
<comment type="function">
    <text evidence="9">Part of the tripartite ATP-independent periplasmic (TRAP) transport system.</text>
</comment>
<evidence type="ECO:0000256" key="5">
    <source>
        <dbReference type="ARBA" id="ARBA00022692"/>
    </source>
</evidence>
<evidence type="ECO:0000256" key="3">
    <source>
        <dbReference type="ARBA" id="ARBA00022475"/>
    </source>
</evidence>
<comment type="subunit">
    <text evidence="9">The complex comprises the extracytoplasmic solute receptor protein and the two transmembrane proteins.</text>
</comment>
<keyword evidence="3" id="KW-1003">Cell membrane</keyword>
<evidence type="ECO:0000256" key="6">
    <source>
        <dbReference type="ARBA" id="ARBA00022989"/>
    </source>
</evidence>
<proteinExistence type="inferred from homology"/>
<evidence type="ECO:0000256" key="2">
    <source>
        <dbReference type="ARBA" id="ARBA00022448"/>
    </source>
</evidence>
<organism evidence="11 12">
    <name type="scientific">Microbaculum marinisediminis</name>
    <dbReference type="NCBI Taxonomy" id="2931392"/>
    <lineage>
        <taxon>Bacteria</taxon>
        <taxon>Pseudomonadati</taxon>
        <taxon>Pseudomonadota</taxon>
        <taxon>Alphaproteobacteria</taxon>
        <taxon>Hyphomicrobiales</taxon>
        <taxon>Tepidamorphaceae</taxon>
        <taxon>Microbaculum</taxon>
    </lineage>
</organism>
<dbReference type="Proteomes" id="UP001320898">
    <property type="component" value="Unassembled WGS sequence"/>
</dbReference>
<dbReference type="EMBL" id="JALIDZ010000005">
    <property type="protein sequence ID" value="MCT8972736.1"/>
    <property type="molecule type" value="Genomic_DNA"/>
</dbReference>
<dbReference type="PANTHER" id="PTHR35011">
    <property type="entry name" value="2,3-DIKETO-L-GULONATE TRAP TRANSPORTER SMALL PERMEASE PROTEIN YIAM"/>
    <property type="match status" value="1"/>
</dbReference>
<evidence type="ECO:0000259" key="10">
    <source>
        <dbReference type="Pfam" id="PF04290"/>
    </source>
</evidence>
<keyword evidence="4 9" id="KW-0997">Cell inner membrane</keyword>
<comment type="caution">
    <text evidence="11">The sequence shown here is derived from an EMBL/GenBank/DDBJ whole genome shotgun (WGS) entry which is preliminary data.</text>
</comment>
<keyword evidence="7 9" id="KW-0472">Membrane</keyword>
<evidence type="ECO:0000256" key="4">
    <source>
        <dbReference type="ARBA" id="ARBA00022519"/>
    </source>
</evidence>
<feature type="domain" description="Tripartite ATP-independent periplasmic transporters DctQ component" evidence="10">
    <location>
        <begin position="27"/>
        <end position="157"/>
    </location>
</feature>
<name>A0AAW5R207_9HYPH</name>
<evidence type="ECO:0000313" key="11">
    <source>
        <dbReference type="EMBL" id="MCT8972736.1"/>
    </source>
</evidence>
<dbReference type="RefSeq" id="WP_261616312.1">
    <property type="nucleotide sequence ID" value="NZ_JALIDZ010000005.1"/>
</dbReference>
<keyword evidence="6 9" id="KW-1133">Transmembrane helix</keyword>
<keyword evidence="5 9" id="KW-0812">Transmembrane</keyword>
<evidence type="ECO:0000256" key="9">
    <source>
        <dbReference type="RuleBase" id="RU369079"/>
    </source>
</evidence>
<dbReference type="Pfam" id="PF04290">
    <property type="entry name" value="DctQ"/>
    <property type="match status" value="1"/>
</dbReference>
<feature type="transmembrane region" description="Helical" evidence="9">
    <location>
        <begin position="18"/>
        <end position="41"/>
    </location>
</feature>
<reference evidence="11 12" key="1">
    <citation type="submission" date="2022-04" db="EMBL/GenBank/DDBJ databases">
        <authorList>
            <person name="Ye Y.-Q."/>
            <person name="Du Z.-J."/>
        </authorList>
    </citation>
    <scope>NUCLEOTIDE SEQUENCE [LARGE SCALE GENOMIC DNA]</scope>
    <source>
        <strain evidence="11 12">A6E488</strain>
    </source>
</reference>
<evidence type="ECO:0000256" key="1">
    <source>
        <dbReference type="ARBA" id="ARBA00004429"/>
    </source>
</evidence>